<feature type="domain" description="ArnT-like N-terminal" evidence="9">
    <location>
        <begin position="32"/>
        <end position="239"/>
    </location>
</feature>
<dbReference type="EMBL" id="CP136522">
    <property type="protein sequence ID" value="WOT04699.1"/>
    <property type="molecule type" value="Genomic_DNA"/>
</dbReference>
<feature type="transmembrane region" description="Helical" evidence="8">
    <location>
        <begin position="89"/>
        <end position="106"/>
    </location>
</feature>
<keyword evidence="5 8" id="KW-0812">Transmembrane</keyword>
<accession>A0ABZ0JWL8</accession>
<evidence type="ECO:0000313" key="10">
    <source>
        <dbReference type="EMBL" id="WOT04699.1"/>
    </source>
</evidence>
<sequence>MQRWSTARSSVAVLMLVVFTRLLLMPWYPLMDTTEARYGEMARLMVETGNWITPLFDYDVPFWGKPPLHTWLSAVSILGFGVSEFAVRLPHWLVAMLTLGLVAIFTRKQRLPVLATLIVLASTIVFIVSAGAVMTDMSLTFGLTMAMVGFYLCWQGEVRWGYWGFVGLAIGLLAKGPVALVIFAIGTGLWLLWQYGLTQPWLMLWQRVPLVKGTLLMLLIAMPWYVIAENTTPGFLNYFIVGEHWSRFVDSGWKGDLYGSAHDQTRGTIWGYFIVAALPWSFFLPRALYKIKTETPTAPLEPGASAPATSIAKDSALARFLICWMIAPMVLFTFAGNILPAYVLPGIPALAILLTYAWRHTQVPMLHLVALAVPALLIMVVGYISLSTGINKSERWLLAQRAQPLATYYWQTQPFSARFYTAGQADKISTLMDIPLNESSFYLVVKRSNAKDRIFENCSAIADNQYRELLLCYRSH</sequence>
<evidence type="ECO:0000256" key="4">
    <source>
        <dbReference type="ARBA" id="ARBA00022679"/>
    </source>
</evidence>
<evidence type="ECO:0000256" key="1">
    <source>
        <dbReference type="ARBA" id="ARBA00004651"/>
    </source>
</evidence>
<dbReference type="PANTHER" id="PTHR33908">
    <property type="entry name" value="MANNOSYLTRANSFERASE YKCB-RELATED"/>
    <property type="match status" value="1"/>
</dbReference>
<feature type="transmembrane region" description="Helical" evidence="8">
    <location>
        <begin position="316"/>
        <end position="334"/>
    </location>
</feature>
<feature type="transmembrane region" description="Helical" evidence="8">
    <location>
        <begin position="210"/>
        <end position="228"/>
    </location>
</feature>
<dbReference type="InterPro" id="IPR050297">
    <property type="entry name" value="LipidA_mod_glycosyltrf_83"/>
</dbReference>
<dbReference type="RefSeq" id="WP_310472336.1">
    <property type="nucleotide sequence ID" value="NZ_CP136522.1"/>
</dbReference>
<feature type="transmembrane region" description="Helical" evidence="8">
    <location>
        <begin position="365"/>
        <end position="386"/>
    </location>
</feature>
<keyword evidence="11" id="KW-1185">Reference proteome</keyword>
<reference evidence="10 11" key="1">
    <citation type="submission" date="2023-10" db="EMBL/GenBank/DDBJ databases">
        <title>Complete genome sequence of Shewanella sp. DAU334.</title>
        <authorList>
            <person name="Lee Y.-S."/>
            <person name="Jeong H.-R."/>
            <person name="Hwang E.-J."/>
            <person name="Choi Y.-L."/>
            <person name="Kim G.-D."/>
        </authorList>
    </citation>
    <scope>NUCLEOTIDE SEQUENCE [LARGE SCALE GENOMIC DNA]</scope>
    <source>
        <strain evidence="10 11">DAU334</strain>
    </source>
</reference>
<proteinExistence type="predicted"/>
<feature type="transmembrane region" description="Helical" evidence="8">
    <location>
        <begin position="113"/>
        <end position="131"/>
    </location>
</feature>
<evidence type="ECO:0000256" key="7">
    <source>
        <dbReference type="ARBA" id="ARBA00023136"/>
    </source>
</evidence>
<comment type="subcellular location">
    <subcellularLocation>
        <location evidence="1">Cell membrane</location>
        <topology evidence="1">Multi-pass membrane protein</topology>
    </subcellularLocation>
</comment>
<gene>
    <name evidence="10" type="ORF">RGE70_15475</name>
</gene>
<evidence type="ECO:0000256" key="5">
    <source>
        <dbReference type="ARBA" id="ARBA00022692"/>
    </source>
</evidence>
<feature type="transmembrane region" description="Helical" evidence="8">
    <location>
        <begin position="269"/>
        <end position="289"/>
    </location>
</feature>
<dbReference type="Proteomes" id="UP001529491">
    <property type="component" value="Chromosome"/>
</dbReference>
<keyword evidence="3" id="KW-0328">Glycosyltransferase</keyword>
<evidence type="ECO:0000313" key="11">
    <source>
        <dbReference type="Proteomes" id="UP001529491"/>
    </source>
</evidence>
<evidence type="ECO:0000256" key="8">
    <source>
        <dbReference type="SAM" id="Phobius"/>
    </source>
</evidence>
<evidence type="ECO:0000256" key="3">
    <source>
        <dbReference type="ARBA" id="ARBA00022676"/>
    </source>
</evidence>
<dbReference type="InterPro" id="IPR003342">
    <property type="entry name" value="ArnT-like_N"/>
</dbReference>
<keyword evidence="7 8" id="KW-0472">Membrane</keyword>
<keyword evidence="6 8" id="KW-1133">Transmembrane helix</keyword>
<dbReference type="Pfam" id="PF02366">
    <property type="entry name" value="PMT"/>
    <property type="match status" value="1"/>
</dbReference>
<evidence type="ECO:0000256" key="6">
    <source>
        <dbReference type="ARBA" id="ARBA00022989"/>
    </source>
</evidence>
<feature type="transmembrane region" description="Helical" evidence="8">
    <location>
        <begin position="161"/>
        <end position="190"/>
    </location>
</feature>
<dbReference type="PANTHER" id="PTHR33908:SF3">
    <property type="entry name" value="UNDECAPRENYL PHOSPHATE-ALPHA-4-AMINO-4-DEOXY-L-ARABINOSE ARABINOSYL TRANSFERASE"/>
    <property type="match status" value="1"/>
</dbReference>
<protein>
    <submittedName>
        <fullName evidence="10">Glycosyltransferase family 39 protein</fullName>
    </submittedName>
</protein>
<organism evidence="10 11">
    <name type="scientific">Shewanella youngdeokensis</name>
    <dbReference type="NCBI Taxonomy" id="2999068"/>
    <lineage>
        <taxon>Bacteria</taxon>
        <taxon>Pseudomonadati</taxon>
        <taxon>Pseudomonadota</taxon>
        <taxon>Gammaproteobacteria</taxon>
        <taxon>Alteromonadales</taxon>
        <taxon>Shewanellaceae</taxon>
        <taxon>Shewanella</taxon>
    </lineage>
</organism>
<keyword evidence="4" id="KW-0808">Transferase</keyword>
<feature type="transmembrane region" description="Helical" evidence="8">
    <location>
        <begin position="12"/>
        <end position="30"/>
    </location>
</feature>
<name>A0ABZ0JWL8_9GAMM</name>
<evidence type="ECO:0000259" key="9">
    <source>
        <dbReference type="Pfam" id="PF02366"/>
    </source>
</evidence>
<keyword evidence="2" id="KW-1003">Cell membrane</keyword>
<evidence type="ECO:0000256" key="2">
    <source>
        <dbReference type="ARBA" id="ARBA00022475"/>
    </source>
</evidence>